<organism evidence="5 6">
    <name type="scientific">Candidatus Ruania gallistercoris</name>
    <dbReference type="NCBI Taxonomy" id="2838746"/>
    <lineage>
        <taxon>Bacteria</taxon>
        <taxon>Bacillati</taxon>
        <taxon>Actinomycetota</taxon>
        <taxon>Actinomycetes</taxon>
        <taxon>Micrococcales</taxon>
        <taxon>Ruaniaceae</taxon>
        <taxon>Ruania</taxon>
    </lineage>
</organism>
<dbReference type="PANTHER" id="PTHR34580:SF3">
    <property type="entry name" value="PROTEIN PAFB"/>
    <property type="match status" value="1"/>
</dbReference>
<evidence type="ECO:0000256" key="2">
    <source>
        <dbReference type="ARBA" id="ARBA00023125"/>
    </source>
</evidence>
<keyword evidence="3" id="KW-0804">Transcription</keyword>
<feature type="domain" description="HTH deoR-type" evidence="4">
    <location>
        <begin position="4"/>
        <end position="59"/>
    </location>
</feature>
<reference evidence="5" key="1">
    <citation type="journal article" date="2021" name="PeerJ">
        <title>Extensive microbial diversity within the chicken gut microbiome revealed by metagenomics and culture.</title>
        <authorList>
            <person name="Gilroy R."/>
            <person name="Ravi A."/>
            <person name="Getino M."/>
            <person name="Pursley I."/>
            <person name="Horton D.L."/>
            <person name="Alikhan N.F."/>
            <person name="Baker D."/>
            <person name="Gharbi K."/>
            <person name="Hall N."/>
            <person name="Watson M."/>
            <person name="Adriaenssens E.M."/>
            <person name="Foster-Nyarko E."/>
            <person name="Jarju S."/>
            <person name="Secka A."/>
            <person name="Antonio M."/>
            <person name="Oren A."/>
            <person name="Chaudhuri R.R."/>
            <person name="La Ragione R."/>
            <person name="Hildebrand F."/>
            <person name="Pallen M.J."/>
        </authorList>
    </citation>
    <scope>NUCLEOTIDE SEQUENCE</scope>
    <source>
        <strain evidence="5">ChiGjej4B4-7305</strain>
    </source>
</reference>
<dbReference type="Pfam" id="PF13280">
    <property type="entry name" value="WYL"/>
    <property type="match status" value="1"/>
</dbReference>
<dbReference type="Gene3D" id="1.10.10.10">
    <property type="entry name" value="Winged helix-like DNA-binding domain superfamily/Winged helix DNA-binding domain"/>
    <property type="match status" value="1"/>
</dbReference>
<dbReference type="Proteomes" id="UP000824037">
    <property type="component" value="Unassembled WGS sequence"/>
</dbReference>
<dbReference type="InterPro" id="IPR001034">
    <property type="entry name" value="DeoR_HTH"/>
</dbReference>
<keyword evidence="2" id="KW-0238">DNA-binding</keyword>
<dbReference type="InterPro" id="IPR013196">
    <property type="entry name" value="HTH_11"/>
</dbReference>
<dbReference type="InterPro" id="IPR057727">
    <property type="entry name" value="WCX_dom"/>
</dbReference>
<comment type="caution">
    <text evidence="5">The sequence shown here is derived from an EMBL/GenBank/DDBJ whole genome shotgun (WGS) entry which is preliminary data.</text>
</comment>
<dbReference type="PROSITE" id="PS00894">
    <property type="entry name" value="HTH_DEOR_1"/>
    <property type="match status" value="1"/>
</dbReference>
<dbReference type="SMART" id="SM00420">
    <property type="entry name" value="HTH_DEOR"/>
    <property type="match status" value="1"/>
</dbReference>
<dbReference type="InterPro" id="IPR036388">
    <property type="entry name" value="WH-like_DNA-bd_sf"/>
</dbReference>
<dbReference type="Pfam" id="PF08279">
    <property type="entry name" value="HTH_11"/>
    <property type="match status" value="1"/>
</dbReference>
<dbReference type="EMBL" id="DXBY01000268">
    <property type="protein sequence ID" value="HIZ37189.1"/>
    <property type="molecule type" value="Genomic_DNA"/>
</dbReference>
<evidence type="ECO:0000313" key="6">
    <source>
        <dbReference type="Proteomes" id="UP000824037"/>
    </source>
</evidence>
<dbReference type="AlphaFoldDB" id="A0A9D2EGH3"/>
<sequence>MMSSTARLLQLLSLLQLRREWTGSGLAERMGVTDRTVRRDIDKLRELGYPIQASAGVAGGYRLGAGAQLPPLLLQGDEAVAVALGLAAVATSPVAGVAESSVRALTKLEQVLPPRLRNRFASLKAAVTRIGGPSDAVDPQHLTEISAAIASRRQLSFEYERADHQRTRRVVEPYHLVDSGQRWYLVAWDTGRDDWRTFRVDRIRTHPAERARFTPRDLPARDVAAYVQEAISRSPYRYDVTVRLAGPVSQFAARVGPTAGQLFPDGDDGTLLRAGWDDADDFLGWLFSLDVDFEILGPPEFAARCRQLSRRLRAALPPLD</sequence>
<dbReference type="Pfam" id="PF25583">
    <property type="entry name" value="WCX"/>
    <property type="match status" value="1"/>
</dbReference>
<accession>A0A9D2EGH3</accession>
<dbReference type="InterPro" id="IPR051534">
    <property type="entry name" value="CBASS_pafABC_assoc_protein"/>
</dbReference>
<evidence type="ECO:0000256" key="3">
    <source>
        <dbReference type="ARBA" id="ARBA00023163"/>
    </source>
</evidence>
<dbReference type="InterPro" id="IPR018356">
    <property type="entry name" value="Tscrpt_reg_HTH_DeoR_CS"/>
</dbReference>
<dbReference type="SUPFAM" id="SSF46785">
    <property type="entry name" value="Winged helix' DNA-binding domain"/>
    <property type="match status" value="1"/>
</dbReference>
<evidence type="ECO:0000256" key="1">
    <source>
        <dbReference type="ARBA" id="ARBA00023015"/>
    </source>
</evidence>
<reference evidence="5" key="2">
    <citation type="submission" date="2021-04" db="EMBL/GenBank/DDBJ databases">
        <authorList>
            <person name="Gilroy R."/>
        </authorList>
    </citation>
    <scope>NUCLEOTIDE SEQUENCE</scope>
    <source>
        <strain evidence="5">ChiGjej4B4-7305</strain>
    </source>
</reference>
<proteinExistence type="predicted"/>
<keyword evidence="1" id="KW-0805">Transcription regulation</keyword>
<dbReference type="PROSITE" id="PS52050">
    <property type="entry name" value="WYL"/>
    <property type="match status" value="1"/>
</dbReference>
<protein>
    <submittedName>
        <fullName evidence="5">WYL domain-containing protein</fullName>
    </submittedName>
</protein>
<name>A0A9D2EGH3_9MICO</name>
<evidence type="ECO:0000313" key="5">
    <source>
        <dbReference type="EMBL" id="HIZ37189.1"/>
    </source>
</evidence>
<dbReference type="PANTHER" id="PTHR34580">
    <property type="match status" value="1"/>
</dbReference>
<dbReference type="InterPro" id="IPR026881">
    <property type="entry name" value="WYL_dom"/>
</dbReference>
<dbReference type="GO" id="GO:0003677">
    <property type="term" value="F:DNA binding"/>
    <property type="evidence" value="ECO:0007669"/>
    <property type="project" value="UniProtKB-KW"/>
</dbReference>
<dbReference type="InterPro" id="IPR036390">
    <property type="entry name" value="WH_DNA-bd_sf"/>
</dbReference>
<dbReference type="PROSITE" id="PS51000">
    <property type="entry name" value="HTH_DEOR_2"/>
    <property type="match status" value="1"/>
</dbReference>
<evidence type="ECO:0000259" key="4">
    <source>
        <dbReference type="PROSITE" id="PS51000"/>
    </source>
</evidence>
<gene>
    <name evidence="5" type="ORF">H9815_15550</name>
</gene>
<dbReference type="GO" id="GO:0003700">
    <property type="term" value="F:DNA-binding transcription factor activity"/>
    <property type="evidence" value="ECO:0007669"/>
    <property type="project" value="InterPro"/>
</dbReference>